<keyword evidence="5" id="KW-1185">Reference proteome</keyword>
<dbReference type="EMBL" id="BBNY01000005">
    <property type="protein sequence ID" value="GAL89005.1"/>
    <property type="molecule type" value="Genomic_DNA"/>
</dbReference>
<comment type="caution">
    <text evidence="2">The sequence shown here is derived from an EMBL/GenBank/DDBJ whole genome shotgun (WGS) entry which is preliminary data.</text>
</comment>
<name>A0A090WCV2_9FLAO</name>
<organism evidence="2 4">
    <name type="scientific">Jejuia pallidilutea</name>
    <dbReference type="NCBI Taxonomy" id="504487"/>
    <lineage>
        <taxon>Bacteria</taxon>
        <taxon>Pseudomonadati</taxon>
        <taxon>Bacteroidota</taxon>
        <taxon>Flavobacteriia</taxon>
        <taxon>Flavobacteriales</taxon>
        <taxon>Flavobacteriaceae</taxon>
        <taxon>Jejuia</taxon>
    </lineage>
</organism>
<dbReference type="EMBL" id="BBNS01000046">
    <property type="protein sequence ID" value="GAL73274.1"/>
    <property type="molecule type" value="Genomic_DNA"/>
</dbReference>
<evidence type="ECO:0000313" key="2">
    <source>
        <dbReference type="EMBL" id="GAL73274.1"/>
    </source>
</evidence>
<evidence type="ECO:0000313" key="3">
    <source>
        <dbReference type="EMBL" id="GAL89005.1"/>
    </source>
</evidence>
<sequence length="283" mass="32823">MKFLYKLIILSCLLFSITSYAQIKGKCVDTSGKGIPYVNISIKGKSIGTVSNQNGDFYLKNKSIKENDSLIFSHLNFNKKIVPIPLIVKKIELTPKVENLEEIVISHKKRKFKIVGNQTQRGNSLYGIRAKHIGKGHELGKIIRVRKNKVYDVKNIQFTIERFGFNFATFRINFYNIIDGVVDLEKINKTNLIYKINDDANVKIDLSTQHLSFSNNFLVAIEWIDFEENHYLREIDKVITIPSVNHTGPMYFRSNKHPKWKKVRISNYNRSLGIHLRVEQYSQ</sequence>
<gene>
    <name evidence="2" type="ORF">JCM19302_2540</name>
    <name evidence="3" type="ORF">JCM19538_1994</name>
</gene>
<dbReference type="RefSeq" id="WP_081957016.1">
    <property type="nucleotide sequence ID" value="NZ_BBNS01000046.1"/>
</dbReference>
<accession>A0A090WCV2</accession>
<feature type="signal peptide" evidence="1">
    <location>
        <begin position="1"/>
        <end position="21"/>
    </location>
</feature>
<protein>
    <recommendedName>
        <fullName evidence="6">Carboxypeptidase-like protein</fullName>
    </recommendedName>
</protein>
<dbReference type="AlphaFoldDB" id="A0A090WCV2"/>
<dbReference type="Proteomes" id="UP000030184">
    <property type="component" value="Unassembled WGS sequence"/>
</dbReference>
<dbReference type="InterPro" id="IPR008969">
    <property type="entry name" value="CarboxyPept-like_regulatory"/>
</dbReference>
<dbReference type="Pfam" id="PF13715">
    <property type="entry name" value="CarbopepD_reg_2"/>
    <property type="match status" value="1"/>
</dbReference>
<evidence type="ECO:0000313" key="5">
    <source>
        <dbReference type="Proteomes" id="UP000030184"/>
    </source>
</evidence>
<dbReference type="SUPFAM" id="SSF49464">
    <property type="entry name" value="Carboxypeptidase regulatory domain-like"/>
    <property type="match status" value="1"/>
</dbReference>
<reference evidence="5" key="1">
    <citation type="journal article" date="2014" name="Genome Announc.">
        <title>Draft Genome Sequence of Marine Flavobacterium Jejuia pallidilutea Strain 11shimoA1 and Pigmentation Mutants.</title>
        <authorList>
            <person name="Takatani N."/>
            <person name="Nakanishi M."/>
            <person name="Meirelles P."/>
            <person name="Mino S."/>
            <person name="Suda W."/>
            <person name="Oshima K."/>
            <person name="Hattori M."/>
            <person name="Ohkuma M."/>
            <person name="Hosokawa M."/>
            <person name="Miyashita K."/>
            <person name="Thompson F.L."/>
            <person name="Niwa A."/>
            <person name="Sawabe T."/>
            <person name="Sawabe T."/>
        </authorList>
    </citation>
    <scope>NUCLEOTIDE SEQUENCE [LARGE SCALE GENOMIC DNA]</scope>
    <source>
        <strain evidence="5">JCM 19538</strain>
    </source>
</reference>
<evidence type="ECO:0008006" key="6">
    <source>
        <dbReference type="Google" id="ProtNLM"/>
    </source>
</evidence>
<keyword evidence="1" id="KW-0732">Signal</keyword>
<feature type="chain" id="PRO_5007382920" description="Carboxypeptidase-like protein" evidence="1">
    <location>
        <begin position="22"/>
        <end position="283"/>
    </location>
</feature>
<evidence type="ECO:0000313" key="4">
    <source>
        <dbReference type="Proteomes" id="UP000029646"/>
    </source>
</evidence>
<evidence type="ECO:0000256" key="1">
    <source>
        <dbReference type="SAM" id="SignalP"/>
    </source>
</evidence>
<dbReference type="OrthoDB" id="848221at2"/>
<proteinExistence type="predicted"/>
<dbReference type="Proteomes" id="UP000029646">
    <property type="component" value="Unassembled WGS sequence"/>
</dbReference>